<protein>
    <submittedName>
        <fullName evidence="3">NADPH:quinone reductase</fullName>
    </submittedName>
</protein>
<dbReference type="InterPro" id="IPR036291">
    <property type="entry name" value="NAD(P)-bd_dom_sf"/>
</dbReference>
<dbReference type="InterPro" id="IPR013154">
    <property type="entry name" value="ADH-like_N"/>
</dbReference>
<keyword evidence="4" id="KW-1185">Reference proteome</keyword>
<sequence length="329" mass="34305">MRAITYRSLGPAADVLTLETLPKPVPCAGEVLVRVRFSGVNPSDVKLRGGARPGVTKPPFPVMIPHSDGSGVIEAVGPGVPKDRIGERVWIWNAAWQRAHGTAAEYVALPQAQAVPLPDDVTLQTGAVLGIPGLTAAHCVFADGDVRGQTVLVSGGSGTVGLLAVQLARWGGAKVIATSSPALAGRVTAAGADAVLDYTAPDLAAQVLAANDGRPIDRVIEVEAGRNIDMIAEVITIGGTIAAYGSAQRPEFQMPFYALMFKHVTLRMVLIYLLPMPERIQAIMRLHAALTEGALNIDIAQILPAADCATAHQAVEAGKRSGAILVDFA</sequence>
<dbReference type="SUPFAM" id="SSF50129">
    <property type="entry name" value="GroES-like"/>
    <property type="match status" value="1"/>
</dbReference>
<dbReference type="InterPro" id="IPR051603">
    <property type="entry name" value="Zinc-ADH_QOR/CCCR"/>
</dbReference>
<dbReference type="InterPro" id="IPR013149">
    <property type="entry name" value="ADH-like_C"/>
</dbReference>
<dbReference type="Pfam" id="PF08240">
    <property type="entry name" value="ADH_N"/>
    <property type="match status" value="1"/>
</dbReference>
<gene>
    <name evidence="3" type="ORF">E7681_13865</name>
</gene>
<proteinExistence type="predicted"/>
<dbReference type="CDD" id="cd08253">
    <property type="entry name" value="zeta_crystallin"/>
    <property type="match status" value="1"/>
</dbReference>
<dbReference type="GO" id="GO:0016491">
    <property type="term" value="F:oxidoreductase activity"/>
    <property type="evidence" value="ECO:0007669"/>
    <property type="project" value="InterPro"/>
</dbReference>
<dbReference type="InterPro" id="IPR020843">
    <property type="entry name" value="ER"/>
</dbReference>
<feature type="domain" description="Enoyl reductase (ER)" evidence="2">
    <location>
        <begin position="12"/>
        <end position="326"/>
    </location>
</feature>
<dbReference type="PANTHER" id="PTHR44154:SF1">
    <property type="entry name" value="QUINONE OXIDOREDUCTASE"/>
    <property type="match status" value="1"/>
</dbReference>
<evidence type="ECO:0000313" key="4">
    <source>
        <dbReference type="Proteomes" id="UP000306113"/>
    </source>
</evidence>
<dbReference type="Pfam" id="PF00107">
    <property type="entry name" value="ADH_zinc_N"/>
    <property type="match status" value="1"/>
</dbReference>
<accession>A0A4S3M764</accession>
<dbReference type="Gene3D" id="3.90.180.10">
    <property type="entry name" value="Medium-chain alcohol dehydrogenases, catalytic domain"/>
    <property type="match status" value="1"/>
</dbReference>
<evidence type="ECO:0000259" key="2">
    <source>
        <dbReference type="SMART" id="SM00829"/>
    </source>
</evidence>
<dbReference type="Proteomes" id="UP000306113">
    <property type="component" value="Unassembled WGS sequence"/>
</dbReference>
<dbReference type="AlphaFoldDB" id="A0A4S3M764"/>
<dbReference type="RefSeq" id="WP_136339898.1">
    <property type="nucleotide sequence ID" value="NZ_SSMD01000006.1"/>
</dbReference>
<dbReference type="SUPFAM" id="SSF51735">
    <property type="entry name" value="NAD(P)-binding Rossmann-fold domains"/>
    <property type="match status" value="1"/>
</dbReference>
<reference evidence="3 4" key="1">
    <citation type="submission" date="2019-04" db="EMBL/GenBank/DDBJ databases">
        <title>Draft genome sequence of Youngimonas vesicularis.</title>
        <authorList>
            <person name="Hameed A."/>
        </authorList>
    </citation>
    <scope>NUCLEOTIDE SEQUENCE [LARGE SCALE GENOMIC DNA]</scope>
    <source>
        <strain evidence="3 4">CC-AMW-E</strain>
    </source>
</reference>
<evidence type="ECO:0000313" key="3">
    <source>
        <dbReference type="EMBL" id="THD73003.1"/>
    </source>
</evidence>
<keyword evidence="1" id="KW-0521">NADP</keyword>
<dbReference type="PANTHER" id="PTHR44154">
    <property type="entry name" value="QUINONE OXIDOREDUCTASE"/>
    <property type="match status" value="1"/>
</dbReference>
<dbReference type="Gene3D" id="3.40.50.720">
    <property type="entry name" value="NAD(P)-binding Rossmann-like Domain"/>
    <property type="match status" value="1"/>
</dbReference>
<dbReference type="InterPro" id="IPR011032">
    <property type="entry name" value="GroES-like_sf"/>
</dbReference>
<comment type="caution">
    <text evidence="3">The sequence shown here is derived from an EMBL/GenBank/DDBJ whole genome shotgun (WGS) entry which is preliminary data.</text>
</comment>
<dbReference type="EMBL" id="SSMD01000006">
    <property type="protein sequence ID" value="THD73003.1"/>
    <property type="molecule type" value="Genomic_DNA"/>
</dbReference>
<dbReference type="OrthoDB" id="7355832at2"/>
<evidence type="ECO:0000256" key="1">
    <source>
        <dbReference type="ARBA" id="ARBA00022857"/>
    </source>
</evidence>
<organism evidence="3 4">
    <name type="scientific">Thalassobius vesicularis</name>
    <dbReference type="NCBI Taxonomy" id="1294297"/>
    <lineage>
        <taxon>Bacteria</taxon>
        <taxon>Pseudomonadati</taxon>
        <taxon>Pseudomonadota</taxon>
        <taxon>Alphaproteobacteria</taxon>
        <taxon>Rhodobacterales</taxon>
        <taxon>Roseobacteraceae</taxon>
        <taxon>Thalassovita</taxon>
    </lineage>
</organism>
<dbReference type="SMART" id="SM00829">
    <property type="entry name" value="PKS_ER"/>
    <property type="match status" value="1"/>
</dbReference>
<name>A0A4S3M764_9RHOB</name>